<dbReference type="Pfam" id="PF19577">
    <property type="entry name" value="DcaP"/>
    <property type="match status" value="1"/>
</dbReference>
<sequence length="389" mass="41663">MAAFTLRPLSLAIAISTLTVATAGHAAFKMGDTDVGFTGYLKLDAMVTTTSDGQIATGIGRDFYVPSLTPVGGGNESPVFDMHARQSRFALTTDTPLDNGQKVSGRFEFDLMSTTLGDQRITNGYAPEIRHAFITYGNWTMGQTWSTFMDTNALPDSLDFIGGTDGAVFVRQGLVRYTSGSWQFAVENPETTVTQVVGGVAGRVVTDDNGVPDLVARYNHKAGWGAMSVAVLLRELSMESAGVNDQTLGYGVSVSGKANVTPGDELRFTVNVGSGLGRYMSLNTANDAAVSSKGELEAIDSQGLMLAWKHTWSPQWRSSLILAQQNIDNPVAWTGKLQTSATHSVTANLIKQLANKLSVGVEVRHAVRDLESGAQGEMLRVQSSVKYDF</sequence>
<feature type="chain" id="PRO_5020875263" description="Porin-like protein" evidence="1">
    <location>
        <begin position="27"/>
        <end position="389"/>
    </location>
</feature>
<keyword evidence="1" id="KW-0732">Signal</keyword>
<dbReference type="SUPFAM" id="SSF56935">
    <property type="entry name" value="Porins"/>
    <property type="match status" value="1"/>
</dbReference>
<protein>
    <recommendedName>
        <fullName evidence="4">Porin-like protein</fullName>
    </recommendedName>
</protein>
<dbReference type="AlphaFoldDB" id="A0A4Q7Z5N3"/>
<comment type="caution">
    <text evidence="2">The sequence shown here is derived from an EMBL/GenBank/DDBJ whole genome shotgun (WGS) entry which is preliminary data.</text>
</comment>
<reference evidence="2 3" key="1">
    <citation type="submission" date="2019-02" db="EMBL/GenBank/DDBJ databases">
        <title>Genomic Encyclopedia of Type Strains, Phase IV (KMG-IV): sequencing the most valuable type-strain genomes for metagenomic binning, comparative biology and taxonomic classification.</title>
        <authorList>
            <person name="Goeker M."/>
        </authorList>
    </citation>
    <scope>NUCLEOTIDE SEQUENCE [LARGE SCALE GENOMIC DNA]</scope>
    <source>
        <strain evidence="2 3">DSM 105135</strain>
    </source>
</reference>
<organism evidence="2 3">
    <name type="scientific">Fluviicoccus keumensis</name>
    <dbReference type="NCBI Taxonomy" id="1435465"/>
    <lineage>
        <taxon>Bacteria</taxon>
        <taxon>Pseudomonadati</taxon>
        <taxon>Pseudomonadota</taxon>
        <taxon>Gammaproteobacteria</taxon>
        <taxon>Moraxellales</taxon>
        <taxon>Moraxellaceae</taxon>
        <taxon>Fluviicoccus</taxon>
    </lineage>
</organism>
<dbReference type="RefSeq" id="WP_207224638.1">
    <property type="nucleotide sequence ID" value="NZ_SHKX01000012.1"/>
</dbReference>
<proteinExistence type="predicted"/>
<dbReference type="Proteomes" id="UP000292423">
    <property type="component" value="Unassembled WGS sequence"/>
</dbReference>
<evidence type="ECO:0000313" key="2">
    <source>
        <dbReference type="EMBL" id="RZU45334.1"/>
    </source>
</evidence>
<evidence type="ECO:0000313" key="3">
    <source>
        <dbReference type="Proteomes" id="UP000292423"/>
    </source>
</evidence>
<feature type="signal peptide" evidence="1">
    <location>
        <begin position="1"/>
        <end position="26"/>
    </location>
</feature>
<dbReference type="InterPro" id="IPR045748">
    <property type="entry name" value="DcaP"/>
</dbReference>
<name>A0A4Q7Z5N3_9GAMM</name>
<accession>A0A4Q7Z5N3</accession>
<evidence type="ECO:0000256" key="1">
    <source>
        <dbReference type="SAM" id="SignalP"/>
    </source>
</evidence>
<gene>
    <name evidence="2" type="ORF">EV700_2153</name>
</gene>
<dbReference type="EMBL" id="SHKX01000012">
    <property type="protein sequence ID" value="RZU45334.1"/>
    <property type="molecule type" value="Genomic_DNA"/>
</dbReference>
<evidence type="ECO:0008006" key="4">
    <source>
        <dbReference type="Google" id="ProtNLM"/>
    </source>
</evidence>
<keyword evidence="3" id="KW-1185">Reference proteome</keyword>